<evidence type="ECO:0000313" key="1">
    <source>
        <dbReference type="EMBL" id="KAJ2890373.1"/>
    </source>
</evidence>
<gene>
    <name evidence="1" type="ORF">IWW38_004171</name>
</gene>
<organism evidence="1 2">
    <name type="scientific">Coemansia aciculifera</name>
    <dbReference type="NCBI Taxonomy" id="417176"/>
    <lineage>
        <taxon>Eukaryota</taxon>
        <taxon>Fungi</taxon>
        <taxon>Fungi incertae sedis</taxon>
        <taxon>Zoopagomycota</taxon>
        <taxon>Kickxellomycotina</taxon>
        <taxon>Kickxellomycetes</taxon>
        <taxon>Kickxellales</taxon>
        <taxon>Kickxellaceae</taxon>
        <taxon>Coemansia</taxon>
    </lineage>
</organism>
<name>A0ACC1LZA1_9FUNG</name>
<comment type="caution">
    <text evidence="1">The sequence shown here is derived from an EMBL/GenBank/DDBJ whole genome shotgun (WGS) entry which is preliminary data.</text>
</comment>
<keyword evidence="2" id="KW-1185">Reference proteome</keyword>
<protein>
    <submittedName>
        <fullName evidence="1">Uncharacterized protein</fullName>
    </submittedName>
</protein>
<evidence type="ECO:0000313" key="2">
    <source>
        <dbReference type="Proteomes" id="UP001139981"/>
    </source>
</evidence>
<sequence length="265" mass="29152">MSATPASNTTAASSSTSASGHPNKRQRLERSVGGGGGGGGSSWRGADIQPLRKYTPTPTSGTAPLHSSHDFGHADFYPAKAGQNESQLSERTIRYGYVDAPRVDYEHASSHDIVYERLQDARVFQELQAFAAGTAQRQWARGCIAANDLPRLPNRAVRSDERRDEWLRSLGNPRVPLSVLANSMPFGLRGERLLESLRAHCVPLQRALWAIRLTGVYEMFGMQTRAPDHASLKGLESQYTVQWSKQFTQYLEHTLDDAPTGATDT</sequence>
<proteinExistence type="predicted"/>
<reference evidence="1" key="1">
    <citation type="submission" date="2022-07" db="EMBL/GenBank/DDBJ databases">
        <title>Phylogenomic reconstructions and comparative analyses of Kickxellomycotina fungi.</title>
        <authorList>
            <person name="Reynolds N.K."/>
            <person name="Stajich J.E."/>
            <person name="Barry K."/>
            <person name="Grigoriev I.V."/>
            <person name="Crous P."/>
            <person name="Smith M.E."/>
        </authorList>
    </citation>
    <scope>NUCLEOTIDE SEQUENCE</scope>
    <source>
        <strain evidence="1">CBS 190363</strain>
    </source>
</reference>
<feature type="non-terminal residue" evidence="1">
    <location>
        <position position="265"/>
    </location>
</feature>
<dbReference type="Proteomes" id="UP001139981">
    <property type="component" value="Unassembled WGS sequence"/>
</dbReference>
<dbReference type="EMBL" id="JANBVB010001381">
    <property type="protein sequence ID" value="KAJ2890373.1"/>
    <property type="molecule type" value="Genomic_DNA"/>
</dbReference>
<accession>A0ACC1LZA1</accession>